<dbReference type="GO" id="GO:0016020">
    <property type="term" value="C:membrane"/>
    <property type="evidence" value="ECO:0007669"/>
    <property type="project" value="UniProtKB-SubCell"/>
</dbReference>
<evidence type="ECO:0000256" key="3">
    <source>
        <dbReference type="ARBA" id="ARBA00022692"/>
    </source>
</evidence>
<keyword evidence="5" id="KW-0472">Membrane</keyword>
<dbReference type="InterPro" id="IPR006043">
    <property type="entry name" value="NCS2"/>
</dbReference>
<sequence length="689" mass="74964">MVKKGSESSLLLDNDSIILKITVSESSVTVKGQDYVVRTVMVNQGVHRVETKDRSRFGLMIYGHGHDDGYGFAANILGPGKLESMEVEERNSRTARPDDGGETEERIIYGVEDVPLPHLTVVFALQQAILALGSTLSIPFILTNQLCSSTNADARAQLLCISMFMCGVATILQTTFGVRLGIIQGGSHNFLAPIIAMMALEKWKCTEEELHIDSISVNSNYTITIDRDEVWQRRMREIQGNLMLASIVQLVLGCTGLMGFFLRYIGPLTIAPTISLIGLSLTAVAADINQYHWGIAMLTLTLIGLFSLYLGRVKVPIPSFSREKKCHMTTYPIFQLMPVILSVALCWILSYILTVTDVISPTIVINNKNTTNLARTDARLDVLNTMPWFYFPYPFQFGTPTVSVAGFAGMLAATISSVIESVGDYFAAARLSNAEAPPPHAVNRGIATEGFASIISGMVGAGHPTTSYSGNIGAIGITKVASRRVFQVAGATLLLSGIIGKFGAVLTLIPDPIIGGTLTVVFGMVGAVGISVLQFMDMSSTRNLTILALSMILGLMVPQWLLTHPNSINTGSEDLDQVLEVLLTTAMFVGGVIGFILDNTVPGTKEERGLLRWRETLEASQKRRKPVQYNMPFVTRIIKRIKCCVYFPISPTFSKSPLTCCKKTKNQKAYELDVVTTDIKPVQQNGGGT</sequence>
<dbReference type="PANTHER" id="PTHR11119">
    <property type="entry name" value="XANTHINE-URACIL / VITAMIN C PERMEASE FAMILY MEMBER"/>
    <property type="match status" value="1"/>
</dbReference>
<evidence type="ECO:0000256" key="5">
    <source>
        <dbReference type="ARBA" id="ARBA00023136"/>
    </source>
</evidence>
<comment type="subcellular location">
    <subcellularLocation>
        <location evidence="1">Membrane</location>
        <topology evidence="1">Multi-pass membrane protein</topology>
    </subcellularLocation>
</comment>
<dbReference type="GO" id="GO:0022857">
    <property type="term" value="F:transmembrane transporter activity"/>
    <property type="evidence" value="ECO:0007669"/>
    <property type="project" value="InterPro"/>
</dbReference>
<dbReference type="Pfam" id="PF00860">
    <property type="entry name" value="Xan_ur_permease"/>
    <property type="match status" value="1"/>
</dbReference>
<dbReference type="EMBL" id="JH816374">
    <property type="protein sequence ID" value="EKC36680.1"/>
    <property type="molecule type" value="Genomic_DNA"/>
</dbReference>
<reference evidence="6" key="1">
    <citation type="journal article" date="2012" name="Nature">
        <title>The oyster genome reveals stress adaptation and complexity of shell formation.</title>
        <authorList>
            <person name="Zhang G."/>
            <person name="Fang X."/>
            <person name="Guo X."/>
            <person name="Li L."/>
            <person name="Luo R."/>
            <person name="Xu F."/>
            <person name="Yang P."/>
            <person name="Zhang L."/>
            <person name="Wang X."/>
            <person name="Qi H."/>
            <person name="Xiong Z."/>
            <person name="Que H."/>
            <person name="Xie Y."/>
            <person name="Holland P.W."/>
            <person name="Paps J."/>
            <person name="Zhu Y."/>
            <person name="Wu F."/>
            <person name="Chen Y."/>
            <person name="Wang J."/>
            <person name="Peng C."/>
            <person name="Meng J."/>
            <person name="Yang L."/>
            <person name="Liu J."/>
            <person name="Wen B."/>
            <person name="Zhang N."/>
            <person name="Huang Z."/>
            <person name="Zhu Q."/>
            <person name="Feng Y."/>
            <person name="Mount A."/>
            <person name="Hedgecock D."/>
            <person name="Xu Z."/>
            <person name="Liu Y."/>
            <person name="Domazet-Loso T."/>
            <person name="Du Y."/>
            <person name="Sun X."/>
            <person name="Zhang S."/>
            <person name="Liu B."/>
            <person name="Cheng P."/>
            <person name="Jiang X."/>
            <person name="Li J."/>
            <person name="Fan D."/>
            <person name="Wang W."/>
            <person name="Fu W."/>
            <person name="Wang T."/>
            <person name="Wang B."/>
            <person name="Zhang J."/>
            <person name="Peng Z."/>
            <person name="Li Y."/>
            <person name="Li N."/>
            <person name="Wang J."/>
            <person name="Chen M."/>
            <person name="He Y."/>
            <person name="Tan F."/>
            <person name="Song X."/>
            <person name="Zheng Q."/>
            <person name="Huang R."/>
            <person name="Yang H."/>
            <person name="Du X."/>
            <person name="Chen L."/>
            <person name="Yang M."/>
            <person name="Gaffney P.M."/>
            <person name="Wang S."/>
            <person name="Luo L."/>
            <person name="She Z."/>
            <person name="Ming Y."/>
            <person name="Huang W."/>
            <person name="Zhang S."/>
            <person name="Huang B."/>
            <person name="Zhang Y."/>
            <person name="Qu T."/>
            <person name="Ni P."/>
            <person name="Miao G."/>
            <person name="Wang J."/>
            <person name="Wang Q."/>
            <person name="Steinberg C.E."/>
            <person name="Wang H."/>
            <person name="Li N."/>
            <person name="Qian L."/>
            <person name="Zhang G."/>
            <person name="Li Y."/>
            <person name="Yang H."/>
            <person name="Liu X."/>
            <person name="Wang J."/>
            <person name="Yin Y."/>
            <person name="Wang J."/>
        </authorList>
    </citation>
    <scope>NUCLEOTIDE SEQUENCE [LARGE SCALE GENOMIC DNA]</scope>
    <source>
        <strain evidence="6">05x7-T-G4-1.051#20</strain>
    </source>
</reference>
<gene>
    <name evidence="6" type="ORF">CGI_10007657</name>
</gene>
<evidence type="ECO:0000313" key="6">
    <source>
        <dbReference type="EMBL" id="EKC36680.1"/>
    </source>
</evidence>
<organism evidence="6">
    <name type="scientific">Magallana gigas</name>
    <name type="common">Pacific oyster</name>
    <name type="synonym">Crassostrea gigas</name>
    <dbReference type="NCBI Taxonomy" id="29159"/>
    <lineage>
        <taxon>Eukaryota</taxon>
        <taxon>Metazoa</taxon>
        <taxon>Spiralia</taxon>
        <taxon>Lophotrochozoa</taxon>
        <taxon>Mollusca</taxon>
        <taxon>Bivalvia</taxon>
        <taxon>Autobranchia</taxon>
        <taxon>Pteriomorphia</taxon>
        <taxon>Ostreida</taxon>
        <taxon>Ostreoidea</taxon>
        <taxon>Ostreidae</taxon>
        <taxon>Magallana</taxon>
    </lineage>
</organism>
<keyword evidence="3" id="KW-0812">Transmembrane</keyword>
<comment type="similarity">
    <text evidence="2">Belongs to the nucleobase:cation symporter-2 (NCS2) (TC 2.A.40) family.</text>
</comment>
<dbReference type="InParanoid" id="K1R641"/>
<proteinExistence type="inferred from homology"/>
<evidence type="ECO:0000256" key="1">
    <source>
        <dbReference type="ARBA" id="ARBA00004141"/>
    </source>
</evidence>
<name>K1R641_MAGGI</name>
<accession>K1R641</accession>
<dbReference type="AlphaFoldDB" id="K1R641"/>
<dbReference type="HOGENOM" id="CLU_017959_5_4_1"/>
<keyword evidence="4" id="KW-1133">Transmembrane helix</keyword>
<evidence type="ECO:0000256" key="4">
    <source>
        <dbReference type="ARBA" id="ARBA00022989"/>
    </source>
</evidence>
<evidence type="ECO:0000256" key="2">
    <source>
        <dbReference type="ARBA" id="ARBA00008821"/>
    </source>
</evidence>
<protein>
    <submittedName>
        <fullName evidence="6">Solute carrier family 23 member 2</fullName>
    </submittedName>
</protein>